<proteinExistence type="predicted"/>
<dbReference type="InterPro" id="IPR023214">
    <property type="entry name" value="HAD_sf"/>
</dbReference>
<keyword evidence="2" id="KW-1185">Reference proteome</keyword>
<sequence>MSRVTTRPWTCVLFDLDGTITDSASGITASLIHTLEQLGRPVPTPAELTEFIGPPIMDGFAALGIEDPERHRALDIYRARYHEHGAFDSSVYPGVPEVIRAVKAAGIPLAVATSKPETQAIRILKHYGLDDLFVFIGGASDDETRSEKVDVVAWVLAHLDELGVDHSNTVMVGDRSHDVIGAGANGIPTISVEWGYGSLDEWVGAIAVAKTPAQLQTYLLDGV</sequence>
<accession>A0A2V1HWE8</accession>
<evidence type="ECO:0000313" key="2">
    <source>
        <dbReference type="Proteomes" id="UP000244893"/>
    </source>
</evidence>
<dbReference type="InterPro" id="IPR023198">
    <property type="entry name" value="PGP-like_dom2"/>
</dbReference>
<name>A0A2V1HWE8_9MICO</name>
<dbReference type="PANTHER" id="PTHR43434:SF20">
    <property type="entry name" value="5'-NUCLEOTIDASE"/>
    <property type="match status" value="1"/>
</dbReference>
<dbReference type="GO" id="GO:0004713">
    <property type="term" value="F:protein tyrosine kinase activity"/>
    <property type="evidence" value="ECO:0007669"/>
    <property type="project" value="TreeGrafter"/>
</dbReference>
<dbReference type="Proteomes" id="UP000244893">
    <property type="component" value="Unassembled WGS sequence"/>
</dbReference>
<dbReference type="Gene3D" id="1.10.150.240">
    <property type="entry name" value="Putative phosphatase, domain 2"/>
    <property type="match status" value="1"/>
</dbReference>
<evidence type="ECO:0000313" key="1">
    <source>
        <dbReference type="EMBL" id="PVZ95509.1"/>
    </source>
</evidence>
<dbReference type="SFLD" id="SFLDG01129">
    <property type="entry name" value="C1.5:_HAD__Beta-PGM__Phosphata"/>
    <property type="match status" value="1"/>
</dbReference>
<reference evidence="1 2" key="1">
    <citation type="submission" date="2018-05" db="EMBL/GenBank/DDBJ databases">
        <title>Amnibacterium sp. M8JJ-5, whole genome shotgun sequence.</title>
        <authorList>
            <person name="Tuo L."/>
        </authorList>
    </citation>
    <scope>NUCLEOTIDE SEQUENCE [LARGE SCALE GENOMIC DNA]</scope>
    <source>
        <strain evidence="1 2">M8JJ-5</strain>
    </source>
</reference>
<gene>
    <name evidence="1" type="ORF">DDQ50_03120</name>
</gene>
<protein>
    <submittedName>
        <fullName evidence="1">Haloacid dehalogenase</fullName>
    </submittedName>
</protein>
<dbReference type="InterPro" id="IPR036412">
    <property type="entry name" value="HAD-like_sf"/>
</dbReference>
<dbReference type="InterPro" id="IPR041492">
    <property type="entry name" value="HAD_2"/>
</dbReference>
<comment type="caution">
    <text evidence="1">The sequence shown here is derived from an EMBL/GenBank/DDBJ whole genome shotgun (WGS) entry which is preliminary data.</text>
</comment>
<dbReference type="Pfam" id="PF13419">
    <property type="entry name" value="HAD_2"/>
    <property type="match status" value="1"/>
</dbReference>
<dbReference type="AlphaFoldDB" id="A0A2V1HWE8"/>
<dbReference type="EMBL" id="QEOP01000001">
    <property type="protein sequence ID" value="PVZ95509.1"/>
    <property type="molecule type" value="Genomic_DNA"/>
</dbReference>
<dbReference type="OrthoDB" id="9776368at2"/>
<dbReference type="Gene3D" id="3.40.50.1000">
    <property type="entry name" value="HAD superfamily/HAD-like"/>
    <property type="match status" value="1"/>
</dbReference>
<organism evidence="1 2">
    <name type="scientific">Amnibacterium flavum</name>
    <dbReference type="NCBI Taxonomy" id="2173173"/>
    <lineage>
        <taxon>Bacteria</taxon>
        <taxon>Bacillati</taxon>
        <taxon>Actinomycetota</taxon>
        <taxon>Actinomycetes</taxon>
        <taxon>Micrococcales</taxon>
        <taxon>Microbacteriaceae</taxon>
        <taxon>Amnibacterium</taxon>
    </lineage>
</organism>
<dbReference type="GO" id="GO:0005829">
    <property type="term" value="C:cytosol"/>
    <property type="evidence" value="ECO:0007669"/>
    <property type="project" value="TreeGrafter"/>
</dbReference>
<dbReference type="SFLD" id="SFLDS00003">
    <property type="entry name" value="Haloacid_Dehalogenase"/>
    <property type="match status" value="1"/>
</dbReference>
<dbReference type="SUPFAM" id="SSF56784">
    <property type="entry name" value="HAD-like"/>
    <property type="match status" value="1"/>
</dbReference>
<dbReference type="PANTHER" id="PTHR43434">
    <property type="entry name" value="PHOSPHOGLYCOLATE PHOSPHATASE"/>
    <property type="match status" value="1"/>
</dbReference>
<dbReference type="InterPro" id="IPR050155">
    <property type="entry name" value="HAD-like_hydrolase_sf"/>
</dbReference>